<evidence type="ECO:0000256" key="4">
    <source>
        <dbReference type="ARBA" id="ARBA00022741"/>
    </source>
</evidence>
<evidence type="ECO:0000256" key="8">
    <source>
        <dbReference type="HAMAP-Rule" id="MF_00193"/>
    </source>
</evidence>
<keyword evidence="3 8" id="KW-0479">Metal-binding</keyword>
<dbReference type="AlphaFoldDB" id="A0A809SEF6"/>
<feature type="binding site" evidence="8">
    <location>
        <position position="197"/>
    </location>
    <ligand>
        <name>ATP</name>
        <dbReference type="ChEBI" id="CHEBI:30616"/>
    </ligand>
</feature>
<comment type="function">
    <text evidence="8">Catalyzes the ATP-dependent amidation of deamido-NAD to form NAD. Uses ammonia as a nitrogen source.</text>
</comment>
<evidence type="ECO:0000256" key="2">
    <source>
        <dbReference type="ARBA" id="ARBA00022598"/>
    </source>
</evidence>
<dbReference type="Pfam" id="PF02540">
    <property type="entry name" value="NAD_synthase"/>
    <property type="match status" value="1"/>
</dbReference>
<organism evidence="12 13">
    <name type="scientific">Mycoplasmopsis felis</name>
    <dbReference type="NCBI Taxonomy" id="33923"/>
    <lineage>
        <taxon>Bacteria</taxon>
        <taxon>Bacillati</taxon>
        <taxon>Mycoplasmatota</taxon>
        <taxon>Mycoplasmoidales</taxon>
        <taxon>Metamycoplasmataceae</taxon>
        <taxon>Mycoplasmopsis</taxon>
    </lineage>
</organism>
<dbReference type="PANTHER" id="PTHR23090">
    <property type="entry name" value="NH 3 /GLUTAMINE-DEPENDENT NAD + SYNTHETASE"/>
    <property type="match status" value="1"/>
</dbReference>
<evidence type="ECO:0000259" key="11">
    <source>
        <dbReference type="Pfam" id="PF02540"/>
    </source>
</evidence>
<reference evidence="12 13" key="1">
    <citation type="submission" date="2020-01" db="EMBL/GenBank/DDBJ databases">
        <title>Complete genome sequence of Mycoplasma felis strain Myco-2.</title>
        <authorList>
            <person name="Kinoshita Y."/>
            <person name="Niwa H."/>
            <person name="Uchida-Fujii E."/>
            <person name="Nukada T."/>
        </authorList>
    </citation>
    <scope>NUCLEOTIDE SEQUENCE [LARGE SCALE GENOMIC DNA]</scope>
    <source>
        <strain evidence="12 13">Myco-2</strain>
    </source>
</reference>
<keyword evidence="4 8" id="KW-0547">Nucleotide-binding</keyword>
<dbReference type="CDD" id="cd00553">
    <property type="entry name" value="NAD_synthase"/>
    <property type="match status" value="1"/>
</dbReference>
<dbReference type="SUPFAM" id="SSF52402">
    <property type="entry name" value="Adenine nucleotide alpha hydrolases-like"/>
    <property type="match status" value="1"/>
</dbReference>
<dbReference type="NCBIfam" id="TIGR00552">
    <property type="entry name" value="nadE"/>
    <property type="match status" value="1"/>
</dbReference>
<proteinExistence type="inferred from homology"/>
<feature type="binding site" description="in other chain" evidence="8">
    <location>
        <begin position="251"/>
        <end position="252"/>
    </location>
    <ligand>
        <name>deamido-NAD(+)</name>
        <dbReference type="ChEBI" id="CHEBI:58437"/>
        <note>ligand shared between two neighboring subunits</note>
    </ligand>
</feature>
<dbReference type="GO" id="GO:0003952">
    <property type="term" value="F:NAD+ synthase (glutamine-hydrolyzing) activity"/>
    <property type="evidence" value="ECO:0007669"/>
    <property type="project" value="InterPro"/>
</dbReference>
<evidence type="ECO:0000256" key="1">
    <source>
        <dbReference type="ARBA" id="ARBA00005859"/>
    </source>
</evidence>
<evidence type="ECO:0000256" key="7">
    <source>
        <dbReference type="ARBA" id="ARBA00023027"/>
    </source>
</evidence>
<evidence type="ECO:0000313" key="13">
    <source>
        <dbReference type="Proteomes" id="UP000464317"/>
    </source>
</evidence>
<sequence>MSIITKYSNNKVDFDKEKALNYIEVILNFLQKYLKKAKANGFVIGISGGIDSALTYALAKKLCPKNTYGIVLPIKKMTTSDLEHINELEKRFNDSFQRIDLTKTFNELLNNLTLSNLLAIANIKPRLRMTTLYAIAQEKNSLVLGTDNADEVYIGYFTKFGDGGADLLPISQLTKAEVKYLAKLVGVPDSIINKKPSAGLWEGQTDENELGFSYDDLDFYLNHLTNKNEINKKLKPEVIKKIKLKHKITQHKRDKIYKPNKVK</sequence>
<dbReference type="InterPro" id="IPR014729">
    <property type="entry name" value="Rossmann-like_a/b/a_fold"/>
</dbReference>
<evidence type="ECO:0000256" key="6">
    <source>
        <dbReference type="ARBA" id="ARBA00022842"/>
    </source>
</evidence>
<keyword evidence="6 8" id="KW-0460">Magnesium</keyword>
<dbReference type="HAMAP" id="MF_00193">
    <property type="entry name" value="NadE_ammonia_dep"/>
    <property type="match status" value="1"/>
</dbReference>
<dbReference type="UniPathway" id="UPA00253">
    <property type="reaction ID" value="UER00333"/>
</dbReference>
<dbReference type="RefSeq" id="WP_161553265.1">
    <property type="nucleotide sequence ID" value="NZ_AP022325.1"/>
</dbReference>
<dbReference type="GO" id="GO:0008795">
    <property type="term" value="F:NAD+ synthase activity"/>
    <property type="evidence" value="ECO:0007669"/>
    <property type="project" value="UniProtKB-UniRule"/>
</dbReference>
<dbReference type="GO" id="GO:0009435">
    <property type="term" value="P:NAD+ biosynthetic process"/>
    <property type="evidence" value="ECO:0007669"/>
    <property type="project" value="UniProtKB-UniRule"/>
</dbReference>
<dbReference type="InterPro" id="IPR003694">
    <property type="entry name" value="NAD_synthase"/>
</dbReference>
<evidence type="ECO:0000256" key="3">
    <source>
        <dbReference type="ARBA" id="ARBA00022723"/>
    </source>
</evidence>
<dbReference type="GO" id="GO:0005737">
    <property type="term" value="C:cytoplasm"/>
    <property type="evidence" value="ECO:0007669"/>
    <property type="project" value="InterPro"/>
</dbReference>
<dbReference type="EC" id="6.3.1.5" evidence="8 10"/>
<feature type="binding site" evidence="8">
    <location>
        <position position="166"/>
    </location>
    <ligand>
        <name>deamido-NAD(+)</name>
        <dbReference type="ChEBI" id="CHEBI:58437"/>
        <note>ligand shared between two neighboring subunits</note>
    </ligand>
</feature>
<feature type="domain" description="NAD/GMP synthase" evidence="11">
    <location>
        <begin position="23"/>
        <end position="254"/>
    </location>
</feature>
<comment type="similarity">
    <text evidence="1 8 9">Belongs to the NAD synthetase family.</text>
</comment>
<keyword evidence="2 8" id="KW-0436">Ligase</keyword>
<accession>A0A809SEF6</accession>
<dbReference type="GO" id="GO:0004359">
    <property type="term" value="F:glutaminase activity"/>
    <property type="evidence" value="ECO:0007669"/>
    <property type="project" value="InterPro"/>
</dbReference>
<comment type="catalytic activity">
    <reaction evidence="8 10">
        <text>deamido-NAD(+) + NH4(+) + ATP = AMP + diphosphate + NAD(+) + H(+)</text>
        <dbReference type="Rhea" id="RHEA:21188"/>
        <dbReference type="ChEBI" id="CHEBI:15378"/>
        <dbReference type="ChEBI" id="CHEBI:28938"/>
        <dbReference type="ChEBI" id="CHEBI:30616"/>
        <dbReference type="ChEBI" id="CHEBI:33019"/>
        <dbReference type="ChEBI" id="CHEBI:57540"/>
        <dbReference type="ChEBI" id="CHEBI:58437"/>
        <dbReference type="ChEBI" id="CHEBI:456215"/>
        <dbReference type="EC" id="6.3.1.5"/>
    </reaction>
</comment>
<keyword evidence="13" id="KW-1185">Reference proteome</keyword>
<evidence type="ECO:0000256" key="5">
    <source>
        <dbReference type="ARBA" id="ARBA00022840"/>
    </source>
</evidence>
<comment type="subunit">
    <text evidence="8">Homodimer.</text>
</comment>
<dbReference type="EMBL" id="AP022325">
    <property type="protein sequence ID" value="BBU47849.1"/>
    <property type="molecule type" value="Genomic_DNA"/>
</dbReference>
<keyword evidence="5 8" id="KW-0067">ATP-binding</keyword>
<feature type="binding site" evidence="8">
    <location>
        <position position="51"/>
    </location>
    <ligand>
        <name>Mg(2+)</name>
        <dbReference type="ChEBI" id="CHEBI:18420"/>
    </ligand>
</feature>
<feature type="binding site" evidence="8">
    <location>
        <position position="146"/>
    </location>
    <ligand>
        <name>ATP</name>
        <dbReference type="ChEBI" id="CHEBI:30616"/>
    </ligand>
</feature>
<comment type="pathway">
    <text evidence="8">Cofactor biosynthesis; NAD(+) biosynthesis; NAD(+) from deamido-NAD(+) (ammonia route): step 1/1.</text>
</comment>
<feature type="binding site" evidence="8">
    <location>
        <begin position="45"/>
        <end position="52"/>
    </location>
    <ligand>
        <name>ATP</name>
        <dbReference type="ChEBI" id="CHEBI:30616"/>
    </ligand>
</feature>
<feature type="binding site" description="in other chain" evidence="8">
    <location>
        <position position="126"/>
    </location>
    <ligand>
        <name>deamido-NAD(+)</name>
        <dbReference type="ChEBI" id="CHEBI:58437"/>
        <note>ligand shared between two neighboring subunits</note>
    </ligand>
</feature>
<gene>
    <name evidence="8 12" type="primary">nadE</name>
    <name evidence="12" type="ORF">JPM2_5420</name>
</gene>
<dbReference type="Gene3D" id="3.40.50.620">
    <property type="entry name" value="HUPs"/>
    <property type="match status" value="1"/>
</dbReference>
<keyword evidence="7 8" id="KW-0520">NAD</keyword>
<dbReference type="Proteomes" id="UP000464317">
    <property type="component" value="Chromosome"/>
</dbReference>
<dbReference type="InterPro" id="IPR022926">
    <property type="entry name" value="NH(3)-dep_NAD(+)_synth"/>
</dbReference>
<feature type="binding site" description="in other chain" evidence="8">
    <location>
        <position position="159"/>
    </location>
    <ligand>
        <name>deamido-NAD(+)</name>
        <dbReference type="ChEBI" id="CHEBI:58437"/>
        <note>ligand shared between two neighboring subunits</note>
    </ligand>
</feature>
<feature type="binding site" evidence="8">
    <location>
        <position position="151"/>
    </location>
    <ligand>
        <name>Mg(2+)</name>
        <dbReference type="ChEBI" id="CHEBI:18420"/>
    </ligand>
</feature>
<dbReference type="GO" id="GO:0046872">
    <property type="term" value="F:metal ion binding"/>
    <property type="evidence" value="ECO:0007669"/>
    <property type="project" value="UniProtKB-KW"/>
</dbReference>
<feature type="binding site" evidence="8">
    <location>
        <position position="175"/>
    </location>
    <ligand>
        <name>ATP</name>
        <dbReference type="ChEBI" id="CHEBI:30616"/>
    </ligand>
</feature>
<name>A0A809SEF6_9BACT</name>
<dbReference type="PANTHER" id="PTHR23090:SF9">
    <property type="entry name" value="GLUTAMINE-DEPENDENT NAD(+) SYNTHETASE"/>
    <property type="match status" value="1"/>
</dbReference>
<evidence type="ECO:0000256" key="10">
    <source>
        <dbReference type="RuleBase" id="RU003812"/>
    </source>
</evidence>
<evidence type="ECO:0000313" key="12">
    <source>
        <dbReference type="EMBL" id="BBU47849.1"/>
    </source>
</evidence>
<dbReference type="InterPro" id="IPR022310">
    <property type="entry name" value="NAD/GMP_synthase"/>
</dbReference>
<protein>
    <recommendedName>
        <fullName evidence="8 10">NH(3)-dependent NAD(+) synthetase</fullName>
        <ecNumber evidence="8 10">6.3.1.5</ecNumber>
    </recommendedName>
</protein>
<dbReference type="KEGG" id="mfel:JPM2_5420"/>
<dbReference type="GO" id="GO:0005524">
    <property type="term" value="F:ATP binding"/>
    <property type="evidence" value="ECO:0007669"/>
    <property type="project" value="UniProtKB-UniRule"/>
</dbReference>
<evidence type="ECO:0000256" key="9">
    <source>
        <dbReference type="RuleBase" id="RU003811"/>
    </source>
</evidence>